<evidence type="ECO:0000256" key="4">
    <source>
        <dbReference type="ARBA" id="ARBA00023136"/>
    </source>
</evidence>
<feature type="transmembrane region" description="Helical" evidence="7">
    <location>
        <begin position="241"/>
        <end position="263"/>
    </location>
</feature>
<name>A0A4U6XBP9_9PEZI</name>
<dbReference type="PANTHER" id="PTHR33048:SF149">
    <property type="entry name" value="UBID FAMILY DECARBOXYLASE"/>
    <property type="match status" value="1"/>
</dbReference>
<dbReference type="Proteomes" id="UP000310108">
    <property type="component" value="Unassembled WGS sequence"/>
</dbReference>
<feature type="transmembrane region" description="Helical" evidence="7">
    <location>
        <begin position="156"/>
        <end position="175"/>
    </location>
</feature>
<dbReference type="EMBL" id="PJEX01000211">
    <property type="protein sequence ID" value="TKW52995.1"/>
    <property type="molecule type" value="Genomic_DNA"/>
</dbReference>
<accession>A0A4U6XBP9</accession>
<feature type="transmembrane region" description="Helical" evidence="7">
    <location>
        <begin position="124"/>
        <end position="140"/>
    </location>
</feature>
<comment type="similarity">
    <text evidence="5">Belongs to the SAT4 family.</text>
</comment>
<evidence type="ECO:0000259" key="8">
    <source>
        <dbReference type="Pfam" id="PF20684"/>
    </source>
</evidence>
<evidence type="ECO:0000313" key="9">
    <source>
        <dbReference type="EMBL" id="TKW52995.1"/>
    </source>
</evidence>
<keyword evidence="3 7" id="KW-1133">Transmembrane helix</keyword>
<feature type="transmembrane region" description="Helical" evidence="7">
    <location>
        <begin position="283"/>
        <end position="309"/>
    </location>
</feature>
<evidence type="ECO:0000256" key="7">
    <source>
        <dbReference type="SAM" id="Phobius"/>
    </source>
</evidence>
<evidence type="ECO:0000256" key="6">
    <source>
        <dbReference type="SAM" id="MobiDB-lite"/>
    </source>
</evidence>
<evidence type="ECO:0000256" key="2">
    <source>
        <dbReference type="ARBA" id="ARBA00022692"/>
    </source>
</evidence>
<feature type="region of interest" description="Disordered" evidence="6">
    <location>
        <begin position="510"/>
        <end position="558"/>
    </location>
</feature>
<keyword evidence="10" id="KW-1185">Reference proteome</keyword>
<keyword evidence="2 7" id="KW-0812">Transmembrane</keyword>
<evidence type="ECO:0000256" key="1">
    <source>
        <dbReference type="ARBA" id="ARBA00004141"/>
    </source>
</evidence>
<dbReference type="AlphaFoldDB" id="A0A4U6XBP9"/>
<gene>
    <name evidence="9" type="ORF">CTA1_12509</name>
</gene>
<dbReference type="Pfam" id="PF20684">
    <property type="entry name" value="Fung_rhodopsin"/>
    <property type="match status" value="1"/>
</dbReference>
<dbReference type="GO" id="GO:0016020">
    <property type="term" value="C:membrane"/>
    <property type="evidence" value="ECO:0007669"/>
    <property type="project" value="UniProtKB-SubCell"/>
</dbReference>
<feature type="transmembrane region" description="Helical" evidence="7">
    <location>
        <begin position="321"/>
        <end position="342"/>
    </location>
</feature>
<feature type="compositionally biased region" description="Low complexity" evidence="6">
    <location>
        <begin position="535"/>
        <end position="549"/>
    </location>
</feature>
<feature type="domain" description="Rhodopsin" evidence="8">
    <location>
        <begin position="137"/>
        <end position="377"/>
    </location>
</feature>
<dbReference type="STRING" id="1306861.A0A4U6XBP9"/>
<protein>
    <recommendedName>
        <fullName evidence="8">Rhodopsin domain-containing protein</fullName>
    </recommendedName>
</protein>
<feature type="compositionally biased region" description="Low complexity" evidence="6">
    <location>
        <begin position="408"/>
        <end position="434"/>
    </location>
</feature>
<comment type="subcellular location">
    <subcellularLocation>
        <location evidence="1">Membrane</location>
        <topology evidence="1">Multi-pass membrane protein</topology>
    </subcellularLocation>
</comment>
<keyword evidence="4 7" id="KW-0472">Membrane</keyword>
<evidence type="ECO:0000256" key="3">
    <source>
        <dbReference type="ARBA" id="ARBA00022989"/>
    </source>
</evidence>
<dbReference type="InterPro" id="IPR052337">
    <property type="entry name" value="SAT4-like"/>
</dbReference>
<feature type="transmembrane region" description="Helical" evidence="7">
    <location>
        <begin position="354"/>
        <end position="376"/>
    </location>
</feature>
<dbReference type="InterPro" id="IPR049326">
    <property type="entry name" value="Rhodopsin_dom_fungi"/>
</dbReference>
<feature type="region of interest" description="Disordered" evidence="6">
    <location>
        <begin position="408"/>
        <end position="450"/>
    </location>
</feature>
<comment type="caution">
    <text evidence="9">The sequence shown here is derived from an EMBL/GenBank/DDBJ whole genome shotgun (WGS) entry which is preliminary data.</text>
</comment>
<dbReference type="PANTHER" id="PTHR33048">
    <property type="entry name" value="PTH11-LIKE INTEGRAL MEMBRANE PROTEIN (AFU_ORTHOLOGUE AFUA_5G11245)"/>
    <property type="match status" value="1"/>
</dbReference>
<reference evidence="9 10" key="1">
    <citation type="journal article" date="2019" name="PLoS ONE">
        <title>Comparative genome analysis indicates high evolutionary potential of pathogenicity genes in Colletotrichum tanaceti.</title>
        <authorList>
            <person name="Lelwala R.V."/>
            <person name="Korhonen P.K."/>
            <person name="Young N.D."/>
            <person name="Scott J.B."/>
            <person name="Ades P.A."/>
            <person name="Gasser R.B."/>
            <person name="Taylor P.W.J."/>
        </authorList>
    </citation>
    <scope>NUCLEOTIDE SEQUENCE [LARGE SCALE GENOMIC DNA]</scope>
    <source>
        <strain evidence="9">BRIP57314</strain>
    </source>
</reference>
<organism evidence="9 10">
    <name type="scientific">Colletotrichum tanaceti</name>
    <dbReference type="NCBI Taxonomy" id="1306861"/>
    <lineage>
        <taxon>Eukaryota</taxon>
        <taxon>Fungi</taxon>
        <taxon>Dikarya</taxon>
        <taxon>Ascomycota</taxon>
        <taxon>Pezizomycotina</taxon>
        <taxon>Sordariomycetes</taxon>
        <taxon>Hypocreomycetidae</taxon>
        <taxon>Glomerellales</taxon>
        <taxon>Glomerellaceae</taxon>
        <taxon>Colletotrichum</taxon>
        <taxon>Colletotrichum destructivum species complex</taxon>
    </lineage>
</organism>
<sequence>MDRNRERQATDGFHRLASREVVARVLSVCLPVWSFGSFSRQALSCRSDGSSSTLNPLQLLHITSIAPLCYLNPQPSATPQHHAPGESPLSHRWPSRPPLPVQYQLAVMVQVDESFAARLRRQGWIHYALGIVLILLRMYGRAKRLGGVTNYQADDYLQILAAILFTLLVVSLNVITDNGGSNLYPPDQLPTFSPADVAARVAGSKLVLVSEQAMLNLIYVLKACVLLLYTRLTLGLTAQLLVRGLAVYVAVGWAATQITLFAACRPFAGYWAVPPPDPQCATYATYAVVQACFNISSDVLMLLVPLPLVLRMEVAWRQKAVLVFVFSLGICVVVAALLTKIFNLRDPYSPVYMLWYIREAGVAVYVSNLPLMWPLLRDWFPCLRGGAKATKTQPPTSTMTMTMTTQNVGRTSKTANGSSSTTSTTPTTGVMTQSFGGWKPPQGTMAATAAARRDTFDEFGSWLNVDDLELKKSSQELKKSSQELRKSSQALGWSGLGSSWSQRHMLEWDEVDDIESSPPPPGTERRRSRERRRLSLPQASAPGPAAGGEPARGEKGRT</sequence>
<evidence type="ECO:0000256" key="5">
    <source>
        <dbReference type="ARBA" id="ARBA00038359"/>
    </source>
</evidence>
<proteinExistence type="inferred from homology"/>
<evidence type="ECO:0000313" key="10">
    <source>
        <dbReference type="Proteomes" id="UP000310108"/>
    </source>
</evidence>